<feature type="chain" id="PRO_5022875386" evidence="2">
    <location>
        <begin position="25"/>
        <end position="112"/>
    </location>
</feature>
<feature type="compositionally biased region" description="Basic and acidic residues" evidence="1">
    <location>
        <begin position="76"/>
        <end position="93"/>
    </location>
</feature>
<evidence type="ECO:0000313" key="4">
    <source>
        <dbReference type="Proteomes" id="UP000324222"/>
    </source>
</evidence>
<dbReference type="AlphaFoldDB" id="A0A5B7K8J9"/>
<protein>
    <submittedName>
        <fullName evidence="3">Uncharacterized protein</fullName>
    </submittedName>
</protein>
<keyword evidence="2" id="KW-0732">Signal</keyword>
<feature type="compositionally biased region" description="Basic residues" evidence="1">
    <location>
        <begin position="52"/>
        <end position="75"/>
    </location>
</feature>
<evidence type="ECO:0000313" key="3">
    <source>
        <dbReference type="EMBL" id="MPD01538.1"/>
    </source>
</evidence>
<feature type="signal peptide" evidence="2">
    <location>
        <begin position="1"/>
        <end position="24"/>
    </location>
</feature>
<name>A0A5B7K8J9_PORTR</name>
<sequence length="112" mass="13487">MSPGSVLWRWRLSFVMNWPSTVVGGWADASGKKIHVNIYVLWKACIRTWRRRRRGGGGKTRRRRRRKGRRRKTKRKFEEERGAAEKKEEEYKGMQKKRRPNSTRHRSAYKSV</sequence>
<evidence type="ECO:0000256" key="2">
    <source>
        <dbReference type="SAM" id="SignalP"/>
    </source>
</evidence>
<comment type="caution">
    <text evidence="3">The sequence shown here is derived from an EMBL/GenBank/DDBJ whole genome shotgun (WGS) entry which is preliminary data.</text>
</comment>
<feature type="region of interest" description="Disordered" evidence="1">
    <location>
        <begin position="52"/>
        <end position="112"/>
    </location>
</feature>
<organism evidence="3 4">
    <name type="scientific">Portunus trituberculatus</name>
    <name type="common">Swimming crab</name>
    <name type="synonym">Neptunus trituberculatus</name>
    <dbReference type="NCBI Taxonomy" id="210409"/>
    <lineage>
        <taxon>Eukaryota</taxon>
        <taxon>Metazoa</taxon>
        <taxon>Ecdysozoa</taxon>
        <taxon>Arthropoda</taxon>
        <taxon>Crustacea</taxon>
        <taxon>Multicrustacea</taxon>
        <taxon>Malacostraca</taxon>
        <taxon>Eumalacostraca</taxon>
        <taxon>Eucarida</taxon>
        <taxon>Decapoda</taxon>
        <taxon>Pleocyemata</taxon>
        <taxon>Brachyura</taxon>
        <taxon>Eubrachyura</taxon>
        <taxon>Portunoidea</taxon>
        <taxon>Portunidae</taxon>
        <taxon>Portuninae</taxon>
        <taxon>Portunus</taxon>
    </lineage>
</organism>
<dbReference type="Proteomes" id="UP000324222">
    <property type="component" value="Unassembled WGS sequence"/>
</dbReference>
<keyword evidence="4" id="KW-1185">Reference proteome</keyword>
<proteinExistence type="predicted"/>
<dbReference type="EMBL" id="VSRR010127568">
    <property type="protein sequence ID" value="MPD01538.1"/>
    <property type="molecule type" value="Genomic_DNA"/>
</dbReference>
<evidence type="ECO:0000256" key="1">
    <source>
        <dbReference type="SAM" id="MobiDB-lite"/>
    </source>
</evidence>
<gene>
    <name evidence="3" type="ORF">E2C01_097070</name>
</gene>
<accession>A0A5B7K8J9</accession>
<feature type="compositionally biased region" description="Basic residues" evidence="1">
    <location>
        <begin position="94"/>
        <end position="112"/>
    </location>
</feature>
<reference evidence="3 4" key="1">
    <citation type="submission" date="2019-05" db="EMBL/GenBank/DDBJ databases">
        <title>Another draft genome of Portunus trituberculatus and its Hox gene families provides insights of decapod evolution.</title>
        <authorList>
            <person name="Jeong J.-H."/>
            <person name="Song I."/>
            <person name="Kim S."/>
            <person name="Choi T."/>
            <person name="Kim D."/>
            <person name="Ryu S."/>
            <person name="Kim W."/>
        </authorList>
    </citation>
    <scope>NUCLEOTIDE SEQUENCE [LARGE SCALE GENOMIC DNA]</scope>
    <source>
        <tissue evidence="3">Muscle</tissue>
    </source>
</reference>